<protein>
    <submittedName>
        <fullName evidence="1">Uncharacterized protein</fullName>
    </submittedName>
</protein>
<keyword evidence="2" id="KW-1185">Reference proteome</keyword>
<comment type="caution">
    <text evidence="1">The sequence shown here is derived from an EMBL/GenBank/DDBJ whole genome shotgun (WGS) entry which is preliminary data.</text>
</comment>
<gene>
    <name evidence="1" type="ORF">EYF80_018691</name>
</gene>
<evidence type="ECO:0000313" key="2">
    <source>
        <dbReference type="Proteomes" id="UP000314294"/>
    </source>
</evidence>
<accession>A0A4Z2HZQ3</accession>
<evidence type="ECO:0000313" key="1">
    <source>
        <dbReference type="EMBL" id="TNN71030.1"/>
    </source>
</evidence>
<dbReference type="Proteomes" id="UP000314294">
    <property type="component" value="Unassembled WGS sequence"/>
</dbReference>
<dbReference type="EMBL" id="SRLO01000155">
    <property type="protein sequence ID" value="TNN71030.1"/>
    <property type="molecule type" value="Genomic_DNA"/>
</dbReference>
<organism evidence="1 2">
    <name type="scientific">Liparis tanakae</name>
    <name type="common">Tanaka's snailfish</name>
    <dbReference type="NCBI Taxonomy" id="230148"/>
    <lineage>
        <taxon>Eukaryota</taxon>
        <taxon>Metazoa</taxon>
        <taxon>Chordata</taxon>
        <taxon>Craniata</taxon>
        <taxon>Vertebrata</taxon>
        <taxon>Euteleostomi</taxon>
        <taxon>Actinopterygii</taxon>
        <taxon>Neopterygii</taxon>
        <taxon>Teleostei</taxon>
        <taxon>Neoteleostei</taxon>
        <taxon>Acanthomorphata</taxon>
        <taxon>Eupercaria</taxon>
        <taxon>Perciformes</taxon>
        <taxon>Cottioidei</taxon>
        <taxon>Cottales</taxon>
        <taxon>Liparidae</taxon>
        <taxon>Liparis</taxon>
    </lineage>
</organism>
<name>A0A4Z2HZQ3_9TELE</name>
<dbReference type="AlphaFoldDB" id="A0A4Z2HZQ3"/>
<proteinExistence type="predicted"/>
<sequence>MTFTWASPPSHLPLTTSLGPHSLHLGLTSFSPAAHPLPFVLAARLSIETGNDALHTFAILPNSSSACVSFWLMTVGGVQNKSIPASASFQKNWPWRLVGREISVEGLATDHADSGVRASAAAGTCLTL</sequence>
<reference evidence="1 2" key="1">
    <citation type="submission" date="2019-03" db="EMBL/GenBank/DDBJ databases">
        <title>First draft genome of Liparis tanakae, snailfish: a comprehensive survey of snailfish specific genes.</title>
        <authorList>
            <person name="Kim W."/>
            <person name="Song I."/>
            <person name="Jeong J.-H."/>
            <person name="Kim D."/>
            <person name="Kim S."/>
            <person name="Ryu S."/>
            <person name="Song J.Y."/>
            <person name="Lee S.K."/>
        </authorList>
    </citation>
    <scope>NUCLEOTIDE SEQUENCE [LARGE SCALE GENOMIC DNA]</scope>
    <source>
        <tissue evidence="1">Muscle</tissue>
    </source>
</reference>